<feature type="transmembrane region" description="Helical" evidence="2">
    <location>
        <begin position="109"/>
        <end position="130"/>
    </location>
</feature>
<feature type="region of interest" description="Disordered" evidence="1">
    <location>
        <begin position="298"/>
        <end position="335"/>
    </location>
</feature>
<keyword evidence="4" id="KW-1185">Reference proteome</keyword>
<feature type="transmembrane region" description="Helical" evidence="2">
    <location>
        <begin position="31"/>
        <end position="52"/>
    </location>
</feature>
<feature type="compositionally biased region" description="Polar residues" evidence="1">
    <location>
        <begin position="303"/>
        <end position="316"/>
    </location>
</feature>
<feature type="transmembrane region" description="Helical" evidence="2">
    <location>
        <begin position="64"/>
        <end position="89"/>
    </location>
</feature>
<reference evidence="4" key="1">
    <citation type="journal article" date="2017" name="Nat. Ecol. Evol.">
        <title>Genome expansion and lineage-specific genetic innovations in the forest pathogenic fungi Armillaria.</title>
        <authorList>
            <person name="Sipos G."/>
            <person name="Prasanna A.N."/>
            <person name="Walter M.C."/>
            <person name="O'Connor E."/>
            <person name="Balint B."/>
            <person name="Krizsan K."/>
            <person name="Kiss B."/>
            <person name="Hess J."/>
            <person name="Varga T."/>
            <person name="Slot J."/>
            <person name="Riley R."/>
            <person name="Boka B."/>
            <person name="Rigling D."/>
            <person name="Barry K."/>
            <person name="Lee J."/>
            <person name="Mihaltcheva S."/>
            <person name="LaButti K."/>
            <person name="Lipzen A."/>
            <person name="Waldron R."/>
            <person name="Moloney N.M."/>
            <person name="Sperisen C."/>
            <person name="Kredics L."/>
            <person name="Vagvoelgyi C."/>
            <person name="Patrignani A."/>
            <person name="Fitzpatrick D."/>
            <person name="Nagy I."/>
            <person name="Doyle S."/>
            <person name="Anderson J.B."/>
            <person name="Grigoriev I.V."/>
            <person name="Gueldener U."/>
            <person name="Muensterkoetter M."/>
            <person name="Nagy L.G."/>
        </authorList>
    </citation>
    <scope>NUCLEOTIDE SEQUENCE [LARGE SCALE GENOMIC DNA]</scope>
    <source>
        <strain evidence="4">C18/9</strain>
    </source>
</reference>
<dbReference type="EMBL" id="FUEG01000012">
    <property type="protein sequence ID" value="SJL10523.1"/>
    <property type="molecule type" value="Genomic_DNA"/>
</dbReference>
<dbReference type="Proteomes" id="UP000219338">
    <property type="component" value="Unassembled WGS sequence"/>
</dbReference>
<proteinExistence type="predicted"/>
<keyword evidence="2" id="KW-0812">Transmembrane</keyword>
<gene>
    <name evidence="3" type="ORF">ARMOST_13910</name>
</gene>
<keyword evidence="2" id="KW-0472">Membrane</keyword>
<dbReference type="STRING" id="47428.A0A284RP50"/>
<feature type="transmembrane region" description="Helical" evidence="2">
    <location>
        <begin position="177"/>
        <end position="203"/>
    </location>
</feature>
<evidence type="ECO:0000256" key="2">
    <source>
        <dbReference type="SAM" id="Phobius"/>
    </source>
</evidence>
<dbReference type="OMA" id="NSMANYY"/>
<evidence type="ECO:0000313" key="4">
    <source>
        <dbReference type="Proteomes" id="UP000219338"/>
    </source>
</evidence>
<feature type="transmembrane region" description="Helical" evidence="2">
    <location>
        <begin position="224"/>
        <end position="242"/>
    </location>
</feature>
<keyword evidence="2" id="KW-1133">Transmembrane helix</keyword>
<dbReference type="OrthoDB" id="3038148at2759"/>
<sequence length="335" mass="37094">MAAETDSSAGLTADDIALIFKFLDAGLNSTIFQGQLLGVYTGIVVFTLWNIYTKKCKPIGRAMIVVIMILHVMATIDFALYWSYIRLIYVKHGQTFVDEYLAYLNSNNLVVLMDITGIVSTICADTAMIWRCWMVWGKRWPIVVLPILFLISGIVSKIIMTYEERVQGLLLNVPDEAFISLFMILYLAFILATTLWCTLAIIFRILSVGRASTGSGRPTRVYRHVIEILVESSALYAIFLLLDMPFVARQNVANGYTETAAGIAKGVAPTLLIGRVAAGQARPDDSWEGSVMSSLQFGRDSEQMGSQDDPTQSVTVDNGLEVPPEREDHLEGVSE</sequence>
<feature type="compositionally biased region" description="Basic and acidic residues" evidence="1">
    <location>
        <begin position="323"/>
        <end position="335"/>
    </location>
</feature>
<protein>
    <submittedName>
        <fullName evidence="3">Uncharacterized protein</fullName>
    </submittedName>
</protein>
<evidence type="ECO:0000313" key="3">
    <source>
        <dbReference type="EMBL" id="SJL10523.1"/>
    </source>
</evidence>
<feature type="transmembrane region" description="Helical" evidence="2">
    <location>
        <begin position="142"/>
        <end position="162"/>
    </location>
</feature>
<evidence type="ECO:0000256" key="1">
    <source>
        <dbReference type="SAM" id="MobiDB-lite"/>
    </source>
</evidence>
<name>A0A284RP50_ARMOS</name>
<accession>A0A284RP50</accession>
<organism evidence="3 4">
    <name type="scientific">Armillaria ostoyae</name>
    <name type="common">Armillaria root rot fungus</name>
    <dbReference type="NCBI Taxonomy" id="47428"/>
    <lineage>
        <taxon>Eukaryota</taxon>
        <taxon>Fungi</taxon>
        <taxon>Dikarya</taxon>
        <taxon>Basidiomycota</taxon>
        <taxon>Agaricomycotina</taxon>
        <taxon>Agaricomycetes</taxon>
        <taxon>Agaricomycetidae</taxon>
        <taxon>Agaricales</taxon>
        <taxon>Marasmiineae</taxon>
        <taxon>Physalacriaceae</taxon>
        <taxon>Armillaria</taxon>
    </lineage>
</organism>
<dbReference type="AlphaFoldDB" id="A0A284RP50"/>